<comment type="similarity">
    <text evidence="1">Belongs to the LacAB/RpiB family.</text>
</comment>
<dbReference type="GO" id="GO:0009052">
    <property type="term" value="P:pentose-phosphate shunt, non-oxidative branch"/>
    <property type="evidence" value="ECO:0007669"/>
    <property type="project" value="TreeGrafter"/>
</dbReference>
<keyword evidence="3" id="KW-0413">Isomerase</keyword>
<dbReference type="NCBIfam" id="NF004051">
    <property type="entry name" value="PRK05571.1"/>
    <property type="match status" value="1"/>
</dbReference>
<dbReference type="PIRSF" id="PIRSF005384">
    <property type="entry name" value="RpiB_LacA_B"/>
    <property type="match status" value="1"/>
</dbReference>
<protein>
    <submittedName>
        <fullName evidence="3">Ribose 5-phosphate isomerase B</fullName>
        <ecNumber evidence="3">5.3.1.6</ecNumber>
    </submittedName>
</protein>
<dbReference type="InterPro" id="IPR036569">
    <property type="entry name" value="RpiB_LacA_LacB_sf"/>
</dbReference>
<dbReference type="PANTHER" id="PTHR30345">
    <property type="entry name" value="RIBOSE-5-PHOSPHATE ISOMERASE B"/>
    <property type="match status" value="1"/>
</dbReference>
<dbReference type="Gene3D" id="3.40.1400.10">
    <property type="entry name" value="Sugar-phosphate isomerase, RpiB/LacA/LacB"/>
    <property type="match status" value="1"/>
</dbReference>
<dbReference type="RefSeq" id="WP_183344423.1">
    <property type="nucleotide sequence ID" value="NZ_JACHNU010000007.1"/>
</dbReference>
<accession>A0A840IKE9</accession>
<comment type="caution">
    <text evidence="3">The sequence shown here is derived from an EMBL/GenBank/DDBJ whole genome shotgun (WGS) entry which is preliminary data.</text>
</comment>
<dbReference type="Pfam" id="PF02502">
    <property type="entry name" value="LacAB_rpiB"/>
    <property type="match status" value="1"/>
</dbReference>
<dbReference type="GO" id="GO:0019316">
    <property type="term" value="P:D-allose catabolic process"/>
    <property type="evidence" value="ECO:0007669"/>
    <property type="project" value="TreeGrafter"/>
</dbReference>
<dbReference type="SUPFAM" id="SSF89623">
    <property type="entry name" value="Ribose/Galactose isomerase RpiB/AlsB"/>
    <property type="match status" value="1"/>
</dbReference>
<dbReference type="Proteomes" id="UP000585272">
    <property type="component" value="Unassembled WGS sequence"/>
</dbReference>
<feature type="active site" description="Proton donor" evidence="2">
    <location>
        <position position="98"/>
    </location>
</feature>
<sequence>MKIAIASDHAGFALKSHLAAALAAAGHDVADLGTDGPDSVDYPQFAEPAAELVGRGEVDRGVLVCGSGNGVAIVANKVHGVRAVNAHDVEEAEMCRRHNDANVVTLSGARLTPDAADAIVAAFLATDFDGGRHARRVNQITAMETPA</sequence>
<proteinExistence type="inferred from homology"/>
<evidence type="ECO:0000256" key="1">
    <source>
        <dbReference type="ARBA" id="ARBA00008754"/>
    </source>
</evidence>
<gene>
    <name evidence="3" type="ORF">BDZ31_004011</name>
</gene>
<name>A0A840IKE9_9ACTN</name>
<dbReference type="GO" id="GO:0004751">
    <property type="term" value="F:ribose-5-phosphate isomerase activity"/>
    <property type="evidence" value="ECO:0007669"/>
    <property type="project" value="UniProtKB-EC"/>
</dbReference>
<dbReference type="InterPro" id="IPR003500">
    <property type="entry name" value="RpiB_LacA_LacB"/>
</dbReference>
<dbReference type="NCBIfam" id="TIGR00689">
    <property type="entry name" value="rpiB_lacA_lacB"/>
    <property type="match status" value="1"/>
</dbReference>
<evidence type="ECO:0000256" key="2">
    <source>
        <dbReference type="PIRSR" id="PIRSR005384-1"/>
    </source>
</evidence>
<keyword evidence="4" id="KW-1185">Reference proteome</keyword>
<feature type="active site" description="Proton acceptor" evidence="2">
    <location>
        <position position="65"/>
    </location>
</feature>
<dbReference type="EC" id="5.3.1.6" evidence="3"/>
<organism evidence="3 4">
    <name type="scientific">Conexibacter arvalis</name>
    <dbReference type="NCBI Taxonomy" id="912552"/>
    <lineage>
        <taxon>Bacteria</taxon>
        <taxon>Bacillati</taxon>
        <taxon>Actinomycetota</taxon>
        <taxon>Thermoleophilia</taxon>
        <taxon>Solirubrobacterales</taxon>
        <taxon>Conexibacteraceae</taxon>
        <taxon>Conexibacter</taxon>
    </lineage>
</organism>
<dbReference type="PANTHER" id="PTHR30345:SF0">
    <property type="entry name" value="DNA DAMAGE-REPAIR_TOLERATION PROTEIN DRT102"/>
    <property type="match status" value="1"/>
</dbReference>
<dbReference type="AlphaFoldDB" id="A0A840IKE9"/>
<evidence type="ECO:0000313" key="4">
    <source>
        <dbReference type="Proteomes" id="UP000585272"/>
    </source>
</evidence>
<dbReference type="EMBL" id="JACHNU010000007">
    <property type="protein sequence ID" value="MBB4664400.1"/>
    <property type="molecule type" value="Genomic_DNA"/>
</dbReference>
<reference evidence="3 4" key="1">
    <citation type="submission" date="2020-08" db="EMBL/GenBank/DDBJ databases">
        <title>Genomic Encyclopedia of Archaeal and Bacterial Type Strains, Phase II (KMG-II): from individual species to whole genera.</title>
        <authorList>
            <person name="Goeker M."/>
        </authorList>
    </citation>
    <scope>NUCLEOTIDE SEQUENCE [LARGE SCALE GENOMIC DNA]</scope>
    <source>
        <strain evidence="3 4">DSM 23288</strain>
    </source>
</reference>
<evidence type="ECO:0000313" key="3">
    <source>
        <dbReference type="EMBL" id="MBB4664400.1"/>
    </source>
</evidence>